<feature type="compositionally biased region" description="Polar residues" evidence="1">
    <location>
        <begin position="1"/>
        <end position="11"/>
    </location>
</feature>
<evidence type="ECO:0000313" key="3">
    <source>
        <dbReference type="EMBL" id="MBY30931.1"/>
    </source>
</evidence>
<dbReference type="AlphaFoldDB" id="A0A2S2PN87"/>
<organism evidence="3">
    <name type="scientific">Schizaphis graminum</name>
    <name type="common">Green bug aphid</name>
    <dbReference type="NCBI Taxonomy" id="13262"/>
    <lineage>
        <taxon>Eukaryota</taxon>
        <taxon>Metazoa</taxon>
        <taxon>Ecdysozoa</taxon>
        <taxon>Arthropoda</taxon>
        <taxon>Hexapoda</taxon>
        <taxon>Insecta</taxon>
        <taxon>Pterygota</taxon>
        <taxon>Neoptera</taxon>
        <taxon>Paraneoptera</taxon>
        <taxon>Hemiptera</taxon>
        <taxon>Sternorrhyncha</taxon>
        <taxon>Aphidomorpha</taxon>
        <taxon>Aphidoidea</taxon>
        <taxon>Aphididae</taxon>
        <taxon>Aphidini</taxon>
        <taxon>Schizaphis</taxon>
    </lineage>
</organism>
<feature type="region of interest" description="Disordered" evidence="1">
    <location>
        <begin position="1"/>
        <end position="39"/>
    </location>
</feature>
<dbReference type="EMBL" id="GGMR01018312">
    <property type="protein sequence ID" value="MBY30931.1"/>
    <property type="molecule type" value="Transcribed_RNA"/>
</dbReference>
<reference evidence="3" key="1">
    <citation type="submission" date="2018-04" db="EMBL/GenBank/DDBJ databases">
        <title>Transcriptome of Schizaphis graminum biotype I.</title>
        <authorList>
            <person name="Scully E.D."/>
            <person name="Geib S.M."/>
            <person name="Palmer N.A."/>
            <person name="Koch K."/>
            <person name="Bradshaw J."/>
            <person name="Heng-Moss T."/>
            <person name="Sarath G."/>
        </authorList>
    </citation>
    <scope>NUCLEOTIDE SEQUENCE</scope>
</reference>
<sequence length="106" mass="12274">MHIQPKVNNARSGVGGHNCPEQDDTKSGSERKKEVHDTRTHTYNVGGWEENEGYTMIIIIICIVVYYACVCMCVWQPRSLKPCSHRWRSTTEMWRRRGEPLIPLIS</sequence>
<name>A0A2S2PN87_SCHGA</name>
<evidence type="ECO:0000256" key="1">
    <source>
        <dbReference type="SAM" id="MobiDB-lite"/>
    </source>
</evidence>
<accession>A0A2S2PN87</accession>
<keyword evidence="2" id="KW-1133">Transmembrane helix</keyword>
<protein>
    <submittedName>
        <fullName evidence="3">Uncharacterized protein</fullName>
    </submittedName>
</protein>
<feature type="transmembrane region" description="Helical" evidence="2">
    <location>
        <begin position="53"/>
        <end position="75"/>
    </location>
</feature>
<keyword evidence="2" id="KW-0472">Membrane</keyword>
<evidence type="ECO:0000256" key="2">
    <source>
        <dbReference type="SAM" id="Phobius"/>
    </source>
</evidence>
<gene>
    <name evidence="3" type="ORF">g.35964</name>
</gene>
<proteinExistence type="predicted"/>
<feature type="compositionally biased region" description="Basic and acidic residues" evidence="1">
    <location>
        <begin position="23"/>
        <end position="39"/>
    </location>
</feature>
<keyword evidence="2" id="KW-0812">Transmembrane</keyword>